<reference evidence="1" key="1">
    <citation type="submission" date="2020-05" db="EMBL/GenBank/DDBJ databases">
        <authorList>
            <person name="Chiriac C."/>
            <person name="Salcher M."/>
            <person name="Ghai R."/>
            <person name="Kavagutti S V."/>
        </authorList>
    </citation>
    <scope>NUCLEOTIDE SEQUENCE</scope>
</reference>
<gene>
    <name evidence="1" type="ORF">UFOPK3423_01368</name>
</gene>
<name>A0A6J7EM55_9ZZZZ</name>
<dbReference type="EMBL" id="CAFBLQ010000179">
    <property type="protein sequence ID" value="CAB4881239.1"/>
    <property type="molecule type" value="Genomic_DNA"/>
</dbReference>
<organism evidence="1">
    <name type="scientific">freshwater metagenome</name>
    <dbReference type="NCBI Taxonomy" id="449393"/>
    <lineage>
        <taxon>unclassified sequences</taxon>
        <taxon>metagenomes</taxon>
        <taxon>ecological metagenomes</taxon>
    </lineage>
</organism>
<evidence type="ECO:0000313" key="1">
    <source>
        <dbReference type="EMBL" id="CAB4881239.1"/>
    </source>
</evidence>
<sequence>MSRRTSAVWLVGLLALLVAATAVSSAFGGHAKPRFVWPYGRSQAYVTSCSNLPGGGVSCGCQVAILRTRLAWGDLTGVWKGTDLHASASAKATAHERCGGPDPTAVMRVIALR</sequence>
<proteinExistence type="predicted"/>
<accession>A0A6J7EM55</accession>
<protein>
    <submittedName>
        <fullName evidence="1">Unannotated protein</fullName>
    </submittedName>
</protein>
<dbReference type="AlphaFoldDB" id="A0A6J7EM55"/>